<dbReference type="GO" id="GO:0003700">
    <property type="term" value="F:DNA-binding transcription factor activity"/>
    <property type="evidence" value="ECO:0007669"/>
    <property type="project" value="InterPro"/>
</dbReference>
<feature type="domain" description="HTH araC/xylS-type" evidence="4">
    <location>
        <begin position="278"/>
        <end position="376"/>
    </location>
</feature>
<evidence type="ECO:0000256" key="2">
    <source>
        <dbReference type="ARBA" id="ARBA00023125"/>
    </source>
</evidence>
<keyword evidence="6" id="KW-1185">Reference proteome</keyword>
<evidence type="ECO:0000313" key="5">
    <source>
        <dbReference type="EMBL" id="TVY10550.1"/>
    </source>
</evidence>
<gene>
    <name evidence="5" type="ORF">FPZ49_07385</name>
</gene>
<dbReference type="PRINTS" id="PR00032">
    <property type="entry name" value="HTHARAC"/>
</dbReference>
<dbReference type="InterPro" id="IPR020449">
    <property type="entry name" value="Tscrpt_reg_AraC-type_HTH"/>
</dbReference>
<dbReference type="OrthoDB" id="9799319at2"/>
<keyword evidence="1" id="KW-0805">Transcription regulation</keyword>
<sequence>MINPSTSVRVNVPIGMYFFVHGSASGTLLPLTAWYYCKSKSEGALDTELAHNRTKLSFEHSIRKICAIMKPFVKPIPFLSSRKLPWGAAAMNQNANARNEHVDYHHPLLRYKIWDFKLDPLPSTSWNSWHYHKEVELLLLLEGSMQVETVDSMFELQGQDLLILGSSRLHRTKRHQPVKQIVLQFDMLAHLDQYTKNYTPILMELSDPLDRLNEVLAKYPEVKQTMYQLLKGIYREASSMEPGFEAVISGAIKQLLALFIRYAPSTDPMSPADWQRLKPVLDYVEANYVQPIRIHDVLPIIHLEYHYFIKYFQQCIGMSFVDYLHFRRIKKAEHLLLTEPLSISDIGVQSGFPNVTQFIRIFKRYNGCTPAEFRKLRLQKG</sequence>
<dbReference type="SUPFAM" id="SSF51182">
    <property type="entry name" value="RmlC-like cupins"/>
    <property type="match status" value="1"/>
</dbReference>
<dbReference type="Gene3D" id="1.10.10.60">
    <property type="entry name" value="Homeodomain-like"/>
    <property type="match status" value="2"/>
</dbReference>
<dbReference type="InterPro" id="IPR014710">
    <property type="entry name" value="RmlC-like_jellyroll"/>
</dbReference>
<accession>A0A559KEJ7</accession>
<comment type="caution">
    <text evidence="5">The sequence shown here is derived from an EMBL/GenBank/DDBJ whole genome shotgun (WGS) entry which is preliminary data.</text>
</comment>
<dbReference type="Gene3D" id="2.60.120.10">
    <property type="entry name" value="Jelly Rolls"/>
    <property type="match status" value="1"/>
</dbReference>
<dbReference type="GO" id="GO:0043565">
    <property type="term" value="F:sequence-specific DNA binding"/>
    <property type="evidence" value="ECO:0007669"/>
    <property type="project" value="InterPro"/>
</dbReference>
<dbReference type="AlphaFoldDB" id="A0A559KEJ7"/>
<dbReference type="InterPro" id="IPR018060">
    <property type="entry name" value="HTH_AraC"/>
</dbReference>
<dbReference type="InterPro" id="IPR009057">
    <property type="entry name" value="Homeodomain-like_sf"/>
</dbReference>
<dbReference type="InterPro" id="IPR018062">
    <property type="entry name" value="HTH_AraC-typ_CS"/>
</dbReference>
<evidence type="ECO:0000313" key="6">
    <source>
        <dbReference type="Proteomes" id="UP000317036"/>
    </source>
</evidence>
<dbReference type="EMBL" id="VNJI01000007">
    <property type="protein sequence ID" value="TVY10550.1"/>
    <property type="molecule type" value="Genomic_DNA"/>
</dbReference>
<keyword evidence="2" id="KW-0238">DNA-binding</keyword>
<dbReference type="SMART" id="SM00342">
    <property type="entry name" value="HTH_ARAC"/>
    <property type="match status" value="1"/>
</dbReference>
<dbReference type="PANTHER" id="PTHR43280">
    <property type="entry name" value="ARAC-FAMILY TRANSCRIPTIONAL REGULATOR"/>
    <property type="match status" value="1"/>
</dbReference>
<proteinExistence type="predicted"/>
<dbReference type="PROSITE" id="PS00041">
    <property type="entry name" value="HTH_ARAC_FAMILY_1"/>
    <property type="match status" value="1"/>
</dbReference>
<organism evidence="5 6">
    <name type="scientific">Paenibacillus cremeus</name>
    <dbReference type="NCBI Taxonomy" id="2163881"/>
    <lineage>
        <taxon>Bacteria</taxon>
        <taxon>Bacillati</taxon>
        <taxon>Bacillota</taxon>
        <taxon>Bacilli</taxon>
        <taxon>Bacillales</taxon>
        <taxon>Paenibacillaceae</taxon>
        <taxon>Paenibacillus</taxon>
    </lineage>
</organism>
<evidence type="ECO:0000256" key="3">
    <source>
        <dbReference type="ARBA" id="ARBA00023163"/>
    </source>
</evidence>
<reference evidence="5 6" key="1">
    <citation type="submission" date="2019-07" db="EMBL/GenBank/DDBJ databases">
        <authorList>
            <person name="Kim J."/>
        </authorList>
    </citation>
    <scope>NUCLEOTIDE SEQUENCE [LARGE SCALE GENOMIC DNA]</scope>
    <source>
        <strain evidence="5 6">JC52</strain>
    </source>
</reference>
<dbReference type="InterPro" id="IPR011051">
    <property type="entry name" value="RmlC_Cupin_sf"/>
</dbReference>
<dbReference type="Proteomes" id="UP000317036">
    <property type="component" value="Unassembled WGS sequence"/>
</dbReference>
<protein>
    <submittedName>
        <fullName evidence="5">Helix-turn-helix transcriptional regulator</fullName>
    </submittedName>
</protein>
<evidence type="ECO:0000256" key="1">
    <source>
        <dbReference type="ARBA" id="ARBA00023015"/>
    </source>
</evidence>
<dbReference type="SUPFAM" id="SSF46689">
    <property type="entry name" value="Homeodomain-like"/>
    <property type="match status" value="1"/>
</dbReference>
<keyword evidence="3" id="KW-0804">Transcription</keyword>
<dbReference type="PANTHER" id="PTHR43280:SF2">
    <property type="entry name" value="HTH-TYPE TRANSCRIPTIONAL REGULATOR EXSA"/>
    <property type="match status" value="1"/>
</dbReference>
<dbReference type="Pfam" id="PF12833">
    <property type="entry name" value="HTH_18"/>
    <property type="match status" value="1"/>
</dbReference>
<name>A0A559KEJ7_9BACL</name>
<evidence type="ECO:0000259" key="4">
    <source>
        <dbReference type="PROSITE" id="PS01124"/>
    </source>
</evidence>
<dbReference type="PROSITE" id="PS01124">
    <property type="entry name" value="HTH_ARAC_FAMILY_2"/>
    <property type="match status" value="1"/>
</dbReference>